<dbReference type="RefSeq" id="WP_204680602.1">
    <property type="nucleotide sequence ID" value="NZ_BSNR01000018.1"/>
</dbReference>
<feature type="region of interest" description="Disordered" evidence="1">
    <location>
        <begin position="1"/>
        <end position="58"/>
    </location>
</feature>
<comment type="caution">
    <text evidence="3">The sequence shown here is derived from an EMBL/GenBank/DDBJ whole genome shotgun (WGS) entry which is preliminary data.</text>
</comment>
<dbReference type="Proteomes" id="UP001430149">
    <property type="component" value="Unassembled WGS sequence"/>
</dbReference>
<dbReference type="PROSITE" id="PS50914">
    <property type="entry name" value="BON"/>
    <property type="match status" value="1"/>
</dbReference>
<sequence length="191" mass="21018">MKKKAHAKTHAAQGQAKRRAAAAHASFGAYMKKTSERLGLRDPEEPSQGPLRLDAPNYSIERLTPAEGAYNEYTNDEASYLEEEDAPHDLLESLSADDPSDPLQEVDESSARNDLAILDDINVIITGLRDADATSIDITVQNGVVILDGAVNEAELRSGIEQAIELIPDVNEIRNRLTVRGEHEYPRWGDE</sequence>
<keyword evidence="4" id="KW-1185">Reference proteome</keyword>
<dbReference type="InterPro" id="IPR007055">
    <property type="entry name" value="BON_dom"/>
</dbReference>
<reference evidence="3" key="1">
    <citation type="submission" date="2020-10" db="EMBL/GenBank/DDBJ databases">
        <title>Phylogeny of dyella-like bacteria.</title>
        <authorList>
            <person name="Fu J."/>
        </authorList>
    </citation>
    <scope>NUCLEOTIDE SEQUENCE</scope>
    <source>
        <strain evidence="3">DHOC52</strain>
    </source>
</reference>
<organism evidence="3 4">
    <name type="scientific">Dyella flava</name>
    <dbReference type="NCBI Taxonomy" id="1920170"/>
    <lineage>
        <taxon>Bacteria</taxon>
        <taxon>Pseudomonadati</taxon>
        <taxon>Pseudomonadota</taxon>
        <taxon>Gammaproteobacteria</taxon>
        <taxon>Lysobacterales</taxon>
        <taxon>Rhodanobacteraceae</taxon>
        <taxon>Dyella</taxon>
    </lineage>
</organism>
<proteinExistence type="predicted"/>
<dbReference type="Gene3D" id="3.30.1340.30">
    <property type="match status" value="1"/>
</dbReference>
<gene>
    <name evidence="3" type="ORF">ISP19_06735</name>
</gene>
<dbReference type="EMBL" id="JADIKE010000031">
    <property type="protein sequence ID" value="MBM7125075.1"/>
    <property type="molecule type" value="Genomic_DNA"/>
</dbReference>
<evidence type="ECO:0000256" key="1">
    <source>
        <dbReference type="SAM" id="MobiDB-lite"/>
    </source>
</evidence>
<dbReference type="Pfam" id="PF04972">
    <property type="entry name" value="BON"/>
    <property type="match status" value="1"/>
</dbReference>
<feature type="domain" description="BON" evidence="2">
    <location>
        <begin position="113"/>
        <end position="181"/>
    </location>
</feature>
<evidence type="ECO:0000313" key="3">
    <source>
        <dbReference type="EMBL" id="MBM7125075.1"/>
    </source>
</evidence>
<evidence type="ECO:0000313" key="4">
    <source>
        <dbReference type="Proteomes" id="UP001430149"/>
    </source>
</evidence>
<evidence type="ECO:0000259" key="2">
    <source>
        <dbReference type="PROSITE" id="PS50914"/>
    </source>
</evidence>
<name>A0ABS2K1Z8_9GAMM</name>
<protein>
    <submittedName>
        <fullName evidence="3">BON domain-containing protein</fullName>
    </submittedName>
</protein>
<accession>A0ABS2K1Z8</accession>
<feature type="compositionally biased region" description="Basic and acidic residues" evidence="1">
    <location>
        <begin position="33"/>
        <end position="44"/>
    </location>
</feature>